<dbReference type="EMBL" id="CP127363">
    <property type="protein sequence ID" value="WIY50515.1"/>
    <property type="molecule type" value="Genomic_DNA"/>
</dbReference>
<feature type="domain" description="Chemotaxis methyl-accepting receptor HlyB-like 4HB MCP" evidence="3">
    <location>
        <begin position="5"/>
        <end position="180"/>
    </location>
</feature>
<feature type="compositionally biased region" description="Low complexity" evidence="1">
    <location>
        <begin position="218"/>
        <end position="229"/>
    </location>
</feature>
<evidence type="ECO:0000313" key="5">
    <source>
        <dbReference type="Proteomes" id="UP001242732"/>
    </source>
</evidence>
<dbReference type="RefSeq" id="WP_011795157.1">
    <property type="nucleotide sequence ID" value="NZ_CP023687.1"/>
</dbReference>
<keyword evidence="5" id="KW-1185">Reference proteome</keyword>
<keyword evidence="2" id="KW-0472">Membrane</keyword>
<evidence type="ECO:0000256" key="1">
    <source>
        <dbReference type="SAM" id="MobiDB-lite"/>
    </source>
</evidence>
<organism evidence="4 5">
    <name type="scientific">Paracidovorax citrulli</name>
    <name type="common">Acidovorax citrulli</name>
    <dbReference type="NCBI Taxonomy" id="80869"/>
    <lineage>
        <taxon>Bacteria</taxon>
        <taxon>Pseudomonadati</taxon>
        <taxon>Pseudomonadota</taxon>
        <taxon>Betaproteobacteria</taxon>
        <taxon>Burkholderiales</taxon>
        <taxon>Comamonadaceae</taxon>
        <taxon>Paracidovorax</taxon>
    </lineage>
</organism>
<dbReference type="InterPro" id="IPR024478">
    <property type="entry name" value="HlyB_4HB_MCP"/>
</dbReference>
<dbReference type="CDD" id="cd19411">
    <property type="entry name" value="MCP2201-like_sensor"/>
    <property type="match status" value="1"/>
</dbReference>
<gene>
    <name evidence="4" type="ORF">QRO08_08090</name>
</gene>
<feature type="transmembrane region" description="Helical" evidence="2">
    <location>
        <begin position="186"/>
        <end position="206"/>
    </location>
</feature>
<dbReference type="GeneID" id="79791855"/>
<reference evidence="4 5" key="1">
    <citation type="submission" date="2023-06" db="EMBL/GenBank/DDBJ databases">
        <authorList>
            <person name="Ham H."/>
            <person name="Park D.S."/>
        </authorList>
    </citation>
    <scope>NUCLEOTIDE SEQUENCE [LARGE SCALE GENOMIC DNA]</scope>
    <source>
        <strain evidence="4 5">KACC 17005</strain>
    </source>
</reference>
<evidence type="ECO:0000259" key="3">
    <source>
        <dbReference type="Pfam" id="PF12729"/>
    </source>
</evidence>
<evidence type="ECO:0000256" key="2">
    <source>
        <dbReference type="SAM" id="Phobius"/>
    </source>
</evidence>
<dbReference type="InterPro" id="IPR047347">
    <property type="entry name" value="YvaQ-like_sensor"/>
</dbReference>
<protein>
    <submittedName>
        <fullName evidence="4">MCP four helix bundle domain-containing protein</fullName>
    </submittedName>
</protein>
<feature type="region of interest" description="Disordered" evidence="1">
    <location>
        <begin position="216"/>
        <end position="263"/>
    </location>
</feature>
<dbReference type="Pfam" id="PF12729">
    <property type="entry name" value="4HB_MCP_1"/>
    <property type="match status" value="1"/>
</dbReference>
<keyword evidence="2" id="KW-1133">Transmembrane helix</keyword>
<proteinExistence type="predicted"/>
<accession>A0ABY9AUB4</accession>
<evidence type="ECO:0000313" key="4">
    <source>
        <dbReference type="EMBL" id="WIY50515.1"/>
    </source>
</evidence>
<dbReference type="Proteomes" id="UP001242732">
    <property type="component" value="Chromosome"/>
</dbReference>
<name>A0ABY9AUB4_PARCI</name>
<keyword evidence="2" id="KW-0812">Transmembrane</keyword>
<sequence length="263" mass="28494">MSHPKVPIRLAFGLGALALLGIATAFLGVANLRSLSHSLQEITADRMVKVAQFTELKDNLDAIARYARNIVISGDAAVQRQEKRKLAEMREANEKILQALDMSVVQPEARMSMDAIWQNRTEYNSVLERAVDLAERGERVAAGTVLLGEVRPRQSLMFKVVDDSRILQKRLADTLAQETIRSASRATLLLAAMGTGIALLALLLGWSSWRDLSRARGVEPAGPAGPAFAPRRRRHAGPGVPPHGLPGDAAGASRARTEAAMRP</sequence>